<organism evidence="5">
    <name type="scientific">Nocardia globerula</name>
    <dbReference type="NCBI Taxonomy" id="1818"/>
    <lineage>
        <taxon>Bacteria</taxon>
        <taxon>Bacillati</taxon>
        <taxon>Actinomycetota</taxon>
        <taxon>Actinomycetes</taxon>
        <taxon>Mycobacteriales</taxon>
        <taxon>Nocardiaceae</taxon>
        <taxon>Nocardia</taxon>
    </lineage>
</organism>
<protein>
    <submittedName>
        <fullName evidence="5">DoxX-like protein</fullName>
    </submittedName>
</protein>
<comment type="caution">
    <text evidence="5">The sequence shown here is derived from an EMBL/GenBank/DDBJ whole genome shotgun (WGS) entry which is preliminary data.</text>
</comment>
<dbReference type="EMBL" id="VNIQ01000006">
    <property type="protein sequence ID" value="TYQ02518.1"/>
    <property type="molecule type" value="Genomic_DNA"/>
</dbReference>
<evidence type="ECO:0000256" key="4">
    <source>
        <dbReference type="ARBA" id="ARBA00023136"/>
    </source>
</evidence>
<evidence type="ECO:0000256" key="2">
    <source>
        <dbReference type="ARBA" id="ARBA00022692"/>
    </source>
</evidence>
<dbReference type="AlphaFoldDB" id="A0A652YLP6"/>
<accession>A0A652YLP6</accession>
<comment type="subcellular location">
    <subcellularLocation>
        <location evidence="1">Membrane</location>
        <topology evidence="1">Multi-pass membrane protein</topology>
    </subcellularLocation>
</comment>
<proteinExistence type="predicted"/>
<gene>
    <name evidence="5" type="ORF">FNL38_106338</name>
</gene>
<reference evidence="5" key="1">
    <citation type="submission" date="2019-07" db="EMBL/GenBank/DDBJ databases">
        <title>Genomic Encyclopedia of Type Strains, Phase IV (KMG-IV): sequencing the most valuable type-strain genomes for metagenomic binning, comparative biology and taxonomic classification.</title>
        <authorList>
            <person name="Goeker M."/>
        </authorList>
    </citation>
    <scope>NUCLEOTIDE SEQUENCE</scope>
    <source>
        <strain evidence="5">DSM 44596</strain>
    </source>
</reference>
<keyword evidence="4" id="KW-0472">Membrane</keyword>
<evidence type="ECO:0000256" key="1">
    <source>
        <dbReference type="ARBA" id="ARBA00004141"/>
    </source>
</evidence>
<evidence type="ECO:0000256" key="3">
    <source>
        <dbReference type="ARBA" id="ARBA00022989"/>
    </source>
</evidence>
<evidence type="ECO:0000313" key="5">
    <source>
        <dbReference type="EMBL" id="TYQ02518.1"/>
    </source>
</evidence>
<keyword evidence="3" id="KW-1133">Transmembrane helix</keyword>
<dbReference type="InterPro" id="IPR032808">
    <property type="entry name" value="DoxX"/>
</dbReference>
<sequence length="332" mass="35388">MLVRRIARPLLSTFFIAGGIDALRDPAQRAVQAAPLIDKCVATLPEAVKQKIPADPETLVKINSAIQIGGGVLLASGKAPRLASIALAGSLVPTTLVGHDFWNETDPSVRAMQRTQFLKNVSLLGGLIIASVDTEGKPSLGWRGRRAAKKARASVVAALPLVAAQGHNAGSRVEHAMAVASERGSELGDTAKAHGTDWIELAKERGSGIAEIASKRAAELGEATKERGPDLLEVAQKRGSELAEMARERGSELADSALERGTELAETARERRAELADLTRKHSAEIAELARAKSNDWAEVVSEQTEVQGKRARKRAEAALEKVRAKKDELAH</sequence>
<keyword evidence="2" id="KW-0812">Transmembrane</keyword>
<name>A0A652YLP6_NOCGL</name>
<dbReference type="Pfam" id="PF07681">
    <property type="entry name" value="DoxX"/>
    <property type="match status" value="1"/>
</dbReference>
<dbReference type="GO" id="GO:0016020">
    <property type="term" value="C:membrane"/>
    <property type="evidence" value="ECO:0007669"/>
    <property type="project" value="UniProtKB-SubCell"/>
</dbReference>